<keyword evidence="3" id="KW-1185">Reference proteome</keyword>
<dbReference type="EMBL" id="CAKMRJ010005412">
    <property type="protein sequence ID" value="CAH1442033.1"/>
    <property type="molecule type" value="Genomic_DNA"/>
</dbReference>
<accession>A0AAU9NW65</accession>
<feature type="region of interest" description="Disordered" evidence="1">
    <location>
        <begin position="73"/>
        <end position="92"/>
    </location>
</feature>
<gene>
    <name evidence="2" type="ORF">LVIROSA_LOCUS28052</name>
</gene>
<comment type="caution">
    <text evidence="2">The sequence shown here is derived from an EMBL/GenBank/DDBJ whole genome shotgun (WGS) entry which is preliminary data.</text>
</comment>
<sequence length="92" mass="9914">MVVEVEGGKQVVREQITIGRFVPGEPNALLENTQAMHAEVKYFVETDFASCLHLGELDIEGLRQLCSDSDVEGKHLEASTSGAQPSSTPPGM</sequence>
<evidence type="ECO:0000313" key="3">
    <source>
        <dbReference type="Proteomes" id="UP001157418"/>
    </source>
</evidence>
<organism evidence="2 3">
    <name type="scientific">Lactuca virosa</name>
    <dbReference type="NCBI Taxonomy" id="75947"/>
    <lineage>
        <taxon>Eukaryota</taxon>
        <taxon>Viridiplantae</taxon>
        <taxon>Streptophyta</taxon>
        <taxon>Embryophyta</taxon>
        <taxon>Tracheophyta</taxon>
        <taxon>Spermatophyta</taxon>
        <taxon>Magnoliopsida</taxon>
        <taxon>eudicotyledons</taxon>
        <taxon>Gunneridae</taxon>
        <taxon>Pentapetalae</taxon>
        <taxon>asterids</taxon>
        <taxon>campanulids</taxon>
        <taxon>Asterales</taxon>
        <taxon>Asteraceae</taxon>
        <taxon>Cichorioideae</taxon>
        <taxon>Cichorieae</taxon>
        <taxon>Lactucinae</taxon>
        <taxon>Lactuca</taxon>
    </lineage>
</organism>
<reference evidence="2 3" key="1">
    <citation type="submission" date="2022-01" db="EMBL/GenBank/DDBJ databases">
        <authorList>
            <person name="Xiong W."/>
            <person name="Schranz E."/>
        </authorList>
    </citation>
    <scope>NUCLEOTIDE SEQUENCE [LARGE SCALE GENOMIC DNA]</scope>
</reference>
<dbReference type="AlphaFoldDB" id="A0AAU9NW65"/>
<name>A0AAU9NW65_9ASTR</name>
<evidence type="ECO:0000313" key="2">
    <source>
        <dbReference type="EMBL" id="CAH1442033.1"/>
    </source>
</evidence>
<evidence type="ECO:0000256" key="1">
    <source>
        <dbReference type="SAM" id="MobiDB-lite"/>
    </source>
</evidence>
<dbReference type="Proteomes" id="UP001157418">
    <property type="component" value="Unassembled WGS sequence"/>
</dbReference>
<protein>
    <submittedName>
        <fullName evidence="2">Uncharacterized protein</fullName>
    </submittedName>
</protein>
<proteinExistence type="predicted"/>